<comment type="function">
    <text evidence="8 9">Usually encoded in the trnK tRNA gene intron. Probably assists in splicing its own and other chloroplast group II introns.</text>
</comment>
<keyword evidence="10" id="KW-0732">Signal</keyword>
<geneLocation type="chloroplast" evidence="13"/>
<feature type="domain" description="Maturase MatK N-terminal" evidence="12">
    <location>
        <begin position="42"/>
        <end position="375"/>
    </location>
</feature>
<evidence type="ECO:0000256" key="7">
    <source>
        <dbReference type="ARBA" id="ARBA00022884"/>
    </source>
</evidence>
<feature type="signal peptide" evidence="10">
    <location>
        <begin position="1"/>
        <end position="21"/>
    </location>
</feature>
<evidence type="ECO:0000256" key="3">
    <source>
        <dbReference type="ARBA" id="ARBA00022528"/>
    </source>
</evidence>
<dbReference type="InterPro" id="IPR002866">
    <property type="entry name" value="Maturase_MatK"/>
</dbReference>
<evidence type="ECO:0000256" key="1">
    <source>
        <dbReference type="ARBA" id="ARBA00004229"/>
    </source>
</evidence>
<dbReference type="Pfam" id="PF01824">
    <property type="entry name" value="MatK_N"/>
    <property type="match status" value="1"/>
</dbReference>
<proteinExistence type="inferred from homology"/>
<dbReference type="AlphaFoldDB" id="A0A7G9IWR7"/>
<dbReference type="HAMAP" id="MF_01390">
    <property type="entry name" value="MatK"/>
    <property type="match status" value="1"/>
</dbReference>
<accession>A0A7G9IWR7</accession>
<protein>
    <recommendedName>
        <fullName evidence="8">Maturase K</fullName>
    </recommendedName>
    <alternativeName>
        <fullName evidence="8">Intron maturase</fullName>
    </alternativeName>
</protein>
<dbReference type="Pfam" id="PF01348">
    <property type="entry name" value="Intron_maturas2"/>
    <property type="match status" value="1"/>
</dbReference>
<dbReference type="EMBL" id="MT702983">
    <property type="protein sequence ID" value="QNM39811.1"/>
    <property type="molecule type" value="Genomic_DNA"/>
</dbReference>
<comment type="subcellular location">
    <subcellularLocation>
        <location evidence="1 8">Plastid</location>
        <location evidence="1 8">Chloroplast</location>
    </subcellularLocation>
</comment>
<keyword evidence="6 8" id="KW-0819">tRNA processing</keyword>
<keyword evidence="5 8" id="KW-0507">mRNA processing</keyword>
<evidence type="ECO:0000256" key="9">
    <source>
        <dbReference type="RuleBase" id="RU004226"/>
    </source>
</evidence>
<sequence length="550" mass="64696">MSLPIFKVSTFLLQYFVFTVSHYVSFDRSLNPLPLFLIEFQMEEFQVYLELDRSQQHDFLYPLLFREYIYVLAHDHGLNSSMMSLEGGFYDNKSSSLSVKRLITRMYQRINLSIAANDSNQNPIFGHNNKLYSQIISEVFAAVVEIPFSLRLVAFLEGKEIEKSPNFQSIHSIFPFFEDKLSHLNYVLDVRIPYPICPEILVQTLREWVKDASSLHLLRFFLHEYFNSNSLITPKNSISFFFKSNPRLLLFLYNSHVYEYESILFFLCNQSSHLQSTSFQVLVERTYFYGKVEHLVEVFAKDFQDILGLVKDPFMHYVRYQGKSILASKDTPLLMNKWKYYLVGLWQWHFHASSQPGRVQLNHLYLGKYAINFLGYLSGVRLNSLLVRSQMLENSFLIDNSMKKVDTTVPIIHLIGSLTKARFCNALGHPISKSTWSDFSDSHLIDRFVRICRNLSHYYSGSSKKKSLYRVKYILRLSCVKSLVRKHKSTVRAFLKRLGSELLEEFLMEEEHVLALLFPRASSTSRRFYLYRGRIWYLDIFCINDLVNYQ</sequence>
<evidence type="ECO:0000259" key="12">
    <source>
        <dbReference type="Pfam" id="PF01824"/>
    </source>
</evidence>
<dbReference type="GeneID" id="62620533"/>
<evidence type="ECO:0000256" key="6">
    <source>
        <dbReference type="ARBA" id="ARBA00022694"/>
    </source>
</evidence>
<gene>
    <name evidence="8 13" type="primary">matK</name>
</gene>
<evidence type="ECO:0000256" key="2">
    <source>
        <dbReference type="ARBA" id="ARBA00006621"/>
    </source>
</evidence>
<comment type="similarity">
    <text evidence="2 8">Belongs to the intron maturase 2 family. MatK subfamily.</text>
</comment>
<keyword evidence="4 9" id="KW-0934">Plastid</keyword>
<keyword evidence="7 8" id="KW-0694">RNA-binding</keyword>
<dbReference type="GO" id="GO:0003723">
    <property type="term" value="F:RNA binding"/>
    <property type="evidence" value="ECO:0007669"/>
    <property type="project" value="UniProtKB-KW"/>
</dbReference>
<dbReference type="InterPro" id="IPR024942">
    <property type="entry name" value="Maturase_MatK_N"/>
</dbReference>
<reference evidence="13" key="1">
    <citation type="submission" date="2020-07" db="EMBL/GenBank/DDBJ databases">
        <title>Complete Chloroplast Genome of Citrus aurantium.</title>
        <authorList>
            <person name="Li P."/>
            <person name="Lei K."/>
            <person name="Ji L."/>
        </authorList>
    </citation>
    <scope>NUCLEOTIDE SEQUENCE</scope>
</reference>
<dbReference type="InterPro" id="IPR024937">
    <property type="entry name" value="Domain_X"/>
</dbReference>
<name>A0A7G9IWR7_CITAR</name>
<dbReference type="PANTHER" id="PTHR34811:SF1">
    <property type="entry name" value="MATURASE K"/>
    <property type="match status" value="1"/>
</dbReference>
<dbReference type="GO" id="GO:0008033">
    <property type="term" value="P:tRNA processing"/>
    <property type="evidence" value="ECO:0007669"/>
    <property type="project" value="UniProtKB-KW"/>
</dbReference>
<evidence type="ECO:0000256" key="10">
    <source>
        <dbReference type="SAM" id="SignalP"/>
    </source>
</evidence>
<dbReference type="GO" id="GO:0009507">
    <property type="term" value="C:chloroplast"/>
    <property type="evidence" value="ECO:0007669"/>
    <property type="project" value="UniProtKB-SubCell"/>
</dbReference>
<dbReference type="GO" id="GO:0008380">
    <property type="term" value="P:RNA splicing"/>
    <property type="evidence" value="ECO:0007669"/>
    <property type="project" value="UniProtKB-UniRule"/>
</dbReference>
<dbReference type="PANTHER" id="PTHR34811">
    <property type="entry name" value="MATURASE K"/>
    <property type="match status" value="1"/>
</dbReference>
<feature type="chain" id="PRO_5028924541" description="Maturase K" evidence="10">
    <location>
        <begin position="22"/>
        <end position="550"/>
    </location>
</feature>
<dbReference type="RefSeq" id="YP_009988490.1">
    <property type="nucleotide sequence ID" value="NC_052719.1"/>
</dbReference>
<evidence type="ECO:0000256" key="5">
    <source>
        <dbReference type="ARBA" id="ARBA00022664"/>
    </source>
</evidence>
<organism evidence="13">
    <name type="scientific">Citrus aurantium</name>
    <name type="common">Bitter orange</name>
    <name type="synonym">Citrus vulgaris</name>
    <dbReference type="NCBI Taxonomy" id="43166"/>
    <lineage>
        <taxon>Eukaryota</taxon>
        <taxon>Viridiplantae</taxon>
        <taxon>Streptophyta</taxon>
        <taxon>Embryophyta</taxon>
        <taxon>Tracheophyta</taxon>
        <taxon>Spermatophyta</taxon>
        <taxon>Magnoliopsida</taxon>
        <taxon>eudicotyledons</taxon>
        <taxon>Gunneridae</taxon>
        <taxon>Pentapetalae</taxon>
        <taxon>rosids</taxon>
        <taxon>malvids</taxon>
        <taxon>Sapindales</taxon>
        <taxon>Rutaceae</taxon>
        <taxon>Aurantioideae</taxon>
        <taxon>Citrus</taxon>
    </lineage>
</organism>
<evidence type="ECO:0000259" key="11">
    <source>
        <dbReference type="Pfam" id="PF01348"/>
    </source>
</evidence>
<evidence type="ECO:0000256" key="8">
    <source>
        <dbReference type="HAMAP-Rule" id="MF_01390"/>
    </source>
</evidence>
<evidence type="ECO:0000313" key="13">
    <source>
        <dbReference type="EMBL" id="QNM39811.1"/>
    </source>
</evidence>
<dbReference type="GO" id="GO:0006397">
    <property type="term" value="P:mRNA processing"/>
    <property type="evidence" value="ECO:0007669"/>
    <property type="project" value="UniProtKB-KW"/>
</dbReference>
<keyword evidence="3 9" id="KW-0150">Chloroplast</keyword>
<feature type="domain" description="Domain X" evidence="11">
    <location>
        <begin position="403"/>
        <end position="513"/>
    </location>
</feature>
<evidence type="ECO:0000256" key="4">
    <source>
        <dbReference type="ARBA" id="ARBA00022640"/>
    </source>
</evidence>